<dbReference type="InterPro" id="IPR013320">
    <property type="entry name" value="ConA-like_dom_sf"/>
</dbReference>
<evidence type="ECO:0000256" key="7">
    <source>
        <dbReference type="SAM" id="SignalP"/>
    </source>
</evidence>
<evidence type="ECO:0000313" key="10">
    <source>
        <dbReference type="Proteomes" id="UP000823897"/>
    </source>
</evidence>
<feature type="region of interest" description="Disordered" evidence="5">
    <location>
        <begin position="43"/>
        <end position="90"/>
    </location>
</feature>
<dbReference type="CDD" id="cd06564">
    <property type="entry name" value="GH20_DspB_LnbB-like"/>
    <property type="match status" value="1"/>
</dbReference>
<feature type="compositionally biased region" description="Low complexity" evidence="5">
    <location>
        <begin position="1479"/>
        <end position="1491"/>
    </location>
</feature>
<dbReference type="Pfam" id="PF00754">
    <property type="entry name" value="F5_F8_type_C"/>
    <property type="match status" value="2"/>
</dbReference>
<dbReference type="Pfam" id="PF07554">
    <property type="entry name" value="FIVAR"/>
    <property type="match status" value="2"/>
</dbReference>
<evidence type="ECO:0000259" key="8">
    <source>
        <dbReference type="PROSITE" id="PS50022"/>
    </source>
</evidence>
<reference evidence="9" key="1">
    <citation type="journal article" date="2021" name="PeerJ">
        <title>Extensive microbial diversity within the chicken gut microbiome revealed by metagenomics and culture.</title>
        <authorList>
            <person name="Gilroy R."/>
            <person name="Ravi A."/>
            <person name="Getino M."/>
            <person name="Pursley I."/>
            <person name="Horton D.L."/>
            <person name="Alikhan N.F."/>
            <person name="Baker D."/>
            <person name="Gharbi K."/>
            <person name="Hall N."/>
            <person name="Watson M."/>
            <person name="Adriaenssens E.M."/>
            <person name="Foster-Nyarko E."/>
            <person name="Jarju S."/>
            <person name="Secka A."/>
            <person name="Antonio M."/>
            <person name="Oren A."/>
            <person name="Chaudhuri R.R."/>
            <person name="La Ragione R."/>
            <person name="Hildebrand F."/>
            <person name="Pallen M.J."/>
        </authorList>
    </citation>
    <scope>NUCLEOTIDE SEQUENCE</scope>
    <source>
        <strain evidence="9">ChiGjej3B3-11674</strain>
    </source>
</reference>
<keyword evidence="6" id="KW-1133">Transmembrane helix</keyword>
<keyword evidence="6" id="KW-0472">Membrane</keyword>
<evidence type="ECO:0000256" key="2">
    <source>
        <dbReference type="ARBA" id="ARBA00022801"/>
    </source>
</evidence>
<comment type="similarity">
    <text evidence="1">Belongs to the glycosyl hydrolase 20 family.</text>
</comment>
<dbReference type="InterPro" id="IPR015883">
    <property type="entry name" value="Glyco_hydro_20_cat"/>
</dbReference>
<feature type="transmembrane region" description="Helical" evidence="6">
    <location>
        <begin position="1497"/>
        <end position="1515"/>
    </location>
</feature>
<dbReference type="InterPro" id="IPR052764">
    <property type="entry name" value="GH20_Enzymes"/>
</dbReference>
<keyword evidence="3" id="KW-0326">Glycosidase</keyword>
<dbReference type="Gene3D" id="1.20.1270.90">
    <property type="entry name" value="AF1782-like"/>
    <property type="match status" value="3"/>
</dbReference>
<dbReference type="GO" id="GO:0004563">
    <property type="term" value="F:beta-N-acetylhexosaminidase activity"/>
    <property type="evidence" value="ECO:0007669"/>
    <property type="project" value="InterPro"/>
</dbReference>
<dbReference type="PRINTS" id="PR00738">
    <property type="entry name" value="GLHYDRLASE20"/>
</dbReference>
<evidence type="ECO:0000256" key="4">
    <source>
        <dbReference type="PIRSR" id="PIRSR625705-1"/>
    </source>
</evidence>
<feature type="chain" id="PRO_5039666178" evidence="7">
    <location>
        <begin position="34"/>
        <end position="1521"/>
    </location>
</feature>
<dbReference type="Pfam" id="PF00728">
    <property type="entry name" value="Glyco_hydro_20"/>
    <property type="match status" value="1"/>
</dbReference>
<keyword evidence="2" id="KW-0378">Hydrolase</keyword>
<dbReference type="InterPro" id="IPR008979">
    <property type="entry name" value="Galactose-bd-like_sf"/>
</dbReference>
<feature type="region of interest" description="Disordered" evidence="5">
    <location>
        <begin position="755"/>
        <end position="785"/>
    </location>
</feature>
<keyword evidence="7" id="KW-0732">Signal</keyword>
<feature type="compositionally biased region" description="Polar residues" evidence="5">
    <location>
        <begin position="768"/>
        <end position="785"/>
    </location>
</feature>
<dbReference type="InterPro" id="IPR029018">
    <property type="entry name" value="Hex-like_dom2"/>
</dbReference>
<protein>
    <submittedName>
        <fullName evidence="9">Discoidin domain-containing protein</fullName>
    </submittedName>
</protein>
<dbReference type="PANTHER" id="PTHR43678:SF1">
    <property type="entry name" value="BETA-N-ACETYLHEXOSAMINIDASE"/>
    <property type="match status" value="1"/>
</dbReference>
<dbReference type="Pfam" id="PF02838">
    <property type="entry name" value="Glyco_hydro_20b"/>
    <property type="match status" value="1"/>
</dbReference>
<dbReference type="SUPFAM" id="SSF49785">
    <property type="entry name" value="Galactose-binding domain-like"/>
    <property type="match status" value="2"/>
</dbReference>
<proteinExistence type="inferred from homology"/>
<feature type="compositionally biased region" description="Polar residues" evidence="5">
    <location>
        <begin position="66"/>
        <end position="78"/>
    </location>
</feature>
<dbReference type="Gene3D" id="3.30.379.10">
    <property type="entry name" value="Chitobiase/beta-hexosaminidase domain 2-like"/>
    <property type="match status" value="1"/>
</dbReference>
<organism evidence="9 10">
    <name type="scientific">Candidatus Mediterraneibacter tabaqchaliae</name>
    <dbReference type="NCBI Taxonomy" id="2838689"/>
    <lineage>
        <taxon>Bacteria</taxon>
        <taxon>Bacillati</taxon>
        <taxon>Bacillota</taxon>
        <taxon>Clostridia</taxon>
        <taxon>Lachnospirales</taxon>
        <taxon>Lachnospiraceae</taxon>
        <taxon>Mediterraneibacter</taxon>
    </lineage>
</organism>
<evidence type="ECO:0000256" key="6">
    <source>
        <dbReference type="SAM" id="Phobius"/>
    </source>
</evidence>
<dbReference type="SUPFAM" id="SSF51445">
    <property type="entry name" value="(Trans)glycosidases"/>
    <property type="match status" value="1"/>
</dbReference>
<feature type="signal peptide" evidence="7">
    <location>
        <begin position="1"/>
        <end position="33"/>
    </location>
</feature>
<dbReference type="InterPro" id="IPR025705">
    <property type="entry name" value="Beta_hexosaminidase_sua/sub"/>
</dbReference>
<dbReference type="EMBL" id="DWUV01000073">
    <property type="protein sequence ID" value="HJD33670.1"/>
    <property type="molecule type" value="Genomic_DNA"/>
</dbReference>
<sequence>MKQSKVRKRFGAMVLTFAMVIGTAAGFPATARAAADGNLALGQDASASSSYPDRVWTPDKAVDGDTSGSDSRWSSKRATGTTNDDNTDKGTKEQWLMVDLGQTTPVEQVDIYWEAAFATKYEIQSSMDGQEFETAKECTASSAGKQTWRDLGIEEARYIRIYCLEPQTANYGYSIYELEVYAQNEMGSAEDVLASLDGQAPQIAEDGSRLILPEVPEGYEISLFGSDNQQVVRLDGTVIQPLVDMDVNLLYQVVNTEDESDAAESEADIRITVPGQYQTAEDDNAKPNVLPGLREWKGGSGVYTRTEDSRIVVSDPSMDGAAEVIKTYFDQMLDMDIRIVSGTEPQTGDVYLQAGGSADELGEEGYLLTIGDYVTVTSPTVTGMTYGGASITQILYQDEGRDNAPKGTARDYPKYAVRAGMIDVGRMYIPLEYLEEMTVYMSWFKMNETHVHINDYWSGSGYSAFRLESEVYPEIVAEDGYYTKDDYRQYQKDMKKYGIDVITEIDTPYHAECFRDVPGVQMLKTGYLDITTDEAREANQKIIENLIDEYLDGPDPVIQSEYFHIGTDEYDKAYGEQMRAWTDHFINYVNDKGYQTRLWGSLGKNGFNGTTPVSNEAVMNLWAPYWADVHEMYDAGYDIINTYGGWLYIVPSGNAGYPDRLNVENLYNNFEVNNFKSGRNPSGEAIMPVAHPQTKGAEFCLWNDMTSFKTGFSWFDMYDRFKDGVALVAEKTWFGEKQEDQTYEEFAQRVSALEDKVPNANPGRNVDSDSGNVASYDFSSDGSDSTANGYDAQLTEVTVENRAAQISEGGYITLPFDSIGYPYTVSVDMKLDAIGENTVLFTGEDGTVYADIDGTGKLGFKRGAYRFSFDYEMPEDEWVTLTFVCDQKDTTLYVNGVSKGTAKLMDATIGGKTQQSGTMIMTFEKILGSAAGSIDDLQIYNYAMSEEEVSGLLNIASRDNLALNKEVEVSSLEVSDGRFTEDLAVDGIVSSDSRVSFGKTADEQWLLVDLGEVKTISAFVLNYESQVPKYKIQVSEDGEIYTDVYSFEDQSYASLSKAAPGVQEVSVDPVKARYVKYVQLQRWKNTGNGQSYSGSLYEFEVYAAPNAELREYAQAALDELMKYEGGTHNGNVEEGFYNSLKDTLENYLAMTEDGKEQVSVSDMLQYKQEVLDRQAEIPAYVLTVPQDAIDAYNEAAALKAEDYTEESYREFQEKLTQISLEGLDTPEAVDAVISAVEDAVSVLVKAEEPEEPSGETGKKTLEYFLNKAKGYVEDGTVGGLVESIQKMFTDAIAKGEAVMADENAAREEVLDAAADLMFAVHALDMKAADKTDLEMALDLAEMIDLSKYAEAGQAEYLAAKEAAEAVMADGDAMQPETDEAWNTLVEAMNALRLKADKSVLEDLISQMEGMDLSGYTEESVTVFRAAFAAANAVLTDEALSVDDQAKVDEAVNALQAAYDGLEKTQSSEPEDPGTGSQNGSAGTGAMKAAKTGDSTPVAAAGMALVLSAGAAVLVMKKRSRR</sequence>
<evidence type="ECO:0000256" key="5">
    <source>
        <dbReference type="SAM" id="MobiDB-lite"/>
    </source>
</evidence>
<evidence type="ECO:0000313" key="9">
    <source>
        <dbReference type="EMBL" id="HJD33670.1"/>
    </source>
</evidence>
<dbReference type="Gene3D" id="2.60.120.260">
    <property type="entry name" value="Galactose-binding domain-like"/>
    <property type="match status" value="2"/>
</dbReference>
<accession>A0A9D2U123</accession>
<dbReference type="Gene3D" id="3.20.20.80">
    <property type="entry name" value="Glycosidases"/>
    <property type="match status" value="1"/>
</dbReference>
<dbReference type="InterPro" id="IPR015882">
    <property type="entry name" value="HEX_bac_N"/>
</dbReference>
<evidence type="ECO:0000256" key="3">
    <source>
        <dbReference type="ARBA" id="ARBA00023295"/>
    </source>
</evidence>
<gene>
    <name evidence="9" type="ORF">H9911_03890</name>
</gene>
<keyword evidence="6" id="KW-0812">Transmembrane</keyword>
<dbReference type="Proteomes" id="UP000823897">
    <property type="component" value="Unassembled WGS sequence"/>
</dbReference>
<dbReference type="GO" id="GO:0005975">
    <property type="term" value="P:carbohydrate metabolic process"/>
    <property type="evidence" value="ECO:0007669"/>
    <property type="project" value="InterPro"/>
</dbReference>
<evidence type="ECO:0000256" key="1">
    <source>
        <dbReference type="ARBA" id="ARBA00006285"/>
    </source>
</evidence>
<dbReference type="PROSITE" id="PS50022">
    <property type="entry name" value="FA58C_3"/>
    <property type="match status" value="2"/>
</dbReference>
<dbReference type="PANTHER" id="PTHR43678">
    <property type="entry name" value="PUTATIVE (AFU_ORTHOLOGUE AFUA_2G00640)-RELATED"/>
    <property type="match status" value="1"/>
</dbReference>
<feature type="domain" description="F5/8 type C" evidence="8">
    <location>
        <begin position="27"/>
        <end position="183"/>
    </location>
</feature>
<feature type="domain" description="F5/8 type C" evidence="8">
    <location>
        <begin position="950"/>
        <end position="1104"/>
    </location>
</feature>
<dbReference type="SUPFAM" id="SSF49899">
    <property type="entry name" value="Concanavalin A-like lectins/glucanases"/>
    <property type="match status" value="1"/>
</dbReference>
<name>A0A9D2U123_9FIRM</name>
<dbReference type="Pfam" id="PF13385">
    <property type="entry name" value="Laminin_G_3"/>
    <property type="match status" value="1"/>
</dbReference>
<feature type="region of interest" description="Disordered" evidence="5">
    <location>
        <begin position="1461"/>
        <end position="1491"/>
    </location>
</feature>
<dbReference type="Gene3D" id="2.60.120.200">
    <property type="match status" value="1"/>
</dbReference>
<comment type="caution">
    <text evidence="9">The sequence shown here is derived from an EMBL/GenBank/DDBJ whole genome shotgun (WGS) entry which is preliminary data.</text>
</comment>
<dbReference type="InterPro" id="IPR000421">
    <property type="entry name" value="FA58C"/>
</dbReference>
<dbReference type="InterPro" id="IPR017853">
    <property type="entry name" value="GH"/>
</dbReference>
<reference evidence="9" key="2">
    <citation type="submission" date="2021-04" db="EMBL/GenBank/DDBJ databases">
        <authorList>
            <person name="Gilroy R."/>
        </authorList>
    </citation>
    <scope>NUCLEOTIDE SEQUENCE</scope>
    <source>
        <strain evidence="9">ChiGjej3B3-11674</strain>
    </source>
</reference>
<dbReference type="SUPFAM" id="SSF55545">
    <property type="entry name" value="beta-N-acetylhexosaminidase-like domain"/>
    <property type="match status" value="1"/>
</dbReference>
<feature type="active site" description="Proton donor" evidence="4">
    <location>
        <position position="569"/>
    </location>
</feature>